<dbReference type="EMBL" id="BNAU01000002">
    <property type="protein sequence ID" value="GHE92559.1"/>
    <property type="molecule type" value="Genomic_DNA"/>
</dbReference>
<proteinExistence type="predicted"/>
<feature type="region of interest" description="Disordered" evidence="1">
    <location>
        <begin position="1"/>
        <end position="103"/>
    </location>
</feature>
<evidence type="ECO:0000313" key="2">
    <source>
        <dbReference type="EMBL" id="GHE92559.1"/>
    </source>
</evidence>
<comment type="caution">
    <text evidence="2">The sequence shown here is derived from an EMBL/GenBank/DDBJ whole genome shotgun (WGS) entry which is preliminary data.</text>
</comment>
<dbReference type="Proteomes" id="UP000605897">
    <property type="component" value="Unassembled WGS sequence"/>
</dbReference>
<evidence type="ECO:0000313" key="3">
    <source>
        <dbReference type="Proteomes" id="UP000605897"/>
    </source>
</evidence>
<accession>A0ABQ3ISY8</accession>
<feature type="compositionally biased region" description="Basic residues" evidence="1">
    <location>
        <begin position="31"/>
        <end position="45"/>
    </location>
</feature>
<protein>
    <submittedName>
        <fullName evidence="2">Uncharacterized protein</fullName>
    </submittedName>
</protein>
<reference evidence="3" key="1">
    <citation type="journal article" date="2019" name="Int. J. Syst. Evol. Microbiol.">
        <title>The Global Catalogue of Microorganisms (GCM) 10K type strain sequencing project: providing services to taxonomists for standard genome sequencing and annotation.</title>
        <authorList>
            <consortium name="The Broad Institute Genomics Platform"/>
            <consortium name="The Broad Institute Genome Sequencing Center for Infectious Disease"/>
            <person name="Wu L."/>
            <person name="Ma J."/>
        </authorList>
    </citation>
    <scope>NUCLEOTIDE SEQUENCE [LARGE SCALE GENOMIC DNA]</scope>
    <source>
        <strain evidence="3">CGMCC 4.7677</strain>
    </source>
</reference>
<gene>
    <name evidence="2" type="ORF">GCM10017786_26530</name>
</gene>
<keyword evidence="3" id="KW-1185">Reference proteome</keyword>
<sequence>MPARDAGPGSAPGPRWARWGGSPAAASWARCPHRGRRRGVPHRGRGGVAPRRGKVAERAPCEKPSPSPRGSQRTSRKKLRISATHTSGSSIAAKWPPRVGSFQ</sequence>
<organism evidence="2 3">
    <name type="scientific">Amycolatopsis deserti</name>
    <dbReference type="NCBI Taxonomy" id="185696"/>
    <lineage>
        <taxon>Bacteria</taxon>
        <taxon>Bacillati</taxon>
        <taxon>Actinomycetota</taxon>
        <taxon>Actinomycetes</taxon>
        <taxon>Pseudonocardiales</taxon>
        <taxon>Pseudonocardiaceae</taxon>
        <taxon>Amycolatopsis</taxon>
    </lineage>
</organism>
<evidence type="ECO:0000256" key="1">
    <source>
        <dbReference type="SAM" id="MobiDB-lite"/>
    </source>
</evidence>
<name>A0ABQ3ISY8_9PSEU</name>